<dbReference type="EMBL" id="VOTT01000651">
    <property type="protein sequence ID" value="MPU51284.1"/>
    <property type="molecule type" value="Genomic_DNA"/>
</dbReference>
<proteinExistence type="predicted"/>
<organism evidence="1 2">
    <name type="scientific">Escherichia coli</name>
    <dbReference type="NCBI Taxonomy" id="562"/>
    <lineage>
        <taxon>Bacteria</taxon>
        <taxon>Pseudomonadati</taxon>
        <taxon>Pseudomonadota</taxon>
        <taxon>Gammaproteobacteria</taxon>
        <taxon>Enterobacterales</taxon>
        <taxon>Enterobacteriaceae</taxon>
        <taxon>Escherichia</taxon>
    </lineage>
</organism>
<gene>
    <name evidence="1" type="ORF">FVB16_21120</name>
</gene>
<dbReference type="Gene3D" id="3.40.50.1820">
    <property type="entry name" value="alpha/beta hydrolase"/>
    <property type="match status" value="1"/>
</dbReference>
<dbReference type="InterPro" id="IPR029058">
    <property type="entry name" value="AB_hydrolase_fold"/>
</dbReference>
<sequence length="44" mass="5297">LAEAARQKAWPMTLRIQPGYDHSYYFIASFIEDHLRFHAQYLLK</sequence>
<dbReference type="AlphaFoldDB" id="A0A5N8HIU5"/>
<accession>A0A5N8HIU5</accession>
<dbReference type="SUPFAM" id="SSF53474">
    <property type="entry name" value="alpha/beta-Hydrolases"/>
    <property type="match status" value="1"/>
</dbReference>
<evidence type="ECO:0000313" key="2">
    <source>
        <dbReference type="Proteomes" id="UP000392867"/>
    </source>
</evidence>
<protein>
    <submittedName>
        <fullName evidence="1">S-formylglutathione hydrolase</fullName>
    </submittedName>
</protein>
<dbReference type="GO" id="GO:0046294">
    <property type="term" value="P:formaldehyde catabolic process"/>
    <property type="evidence" value="ECO:0007669"/>
    <property type="project" value="InterPro"/>
</dbReference>
<dbReference type="InterPro" id="IPR014186">
    <property type="entry name" value="S-formylglutathione_hydrol"/>
</dbReference>
<dbReference type="PANTHER" id="PTHR10061:SF1">
    <property type="entry name" value="S-FORMYLGLUTATHIONE HYDROLASE YEIG"/>
    <property type="match status" value="1"/>
</dbReference>
<feature type="non-terminal residue" evidence="1">
    <location>
        <position position="1"/>
    </location>
</feature>
<evidence type="ECO:0000313" key="1">
    <source>
        <dbReference type="EMBL" id="MPU51284.1"/>
    </source>
</evidence>
<name>A0A5N8HIU5_ECOLX</name>
<keyword evidence="1" id="KW-0378">Hydrolase</keyword>
<reference evidence="1 2" key="1">
    <citation type="submission" date="2019-08" db="EMBL/GenBank/DDBJ databases">
        <title>Identification of Water Treatment Resistant and Multidrug Resistant Urinary Pathogenic Escherichia coli in Wastewater.</title>
        <authorList>
            <person name="Neumann N."/>
        </authorList>
    </citation>
    <scope>NUCLEOTIDE SEQUENCE [LARGE SCALE GENOMIC DNA]</scope>
    <source>
        <strain evidence="1 2">WU2356</strain>
    </source>
</reference>
<dbReference type="PANTHER" id="PTHR10061">
    <property type="entry name" value="S-FORMYLGLUTATHIONE HYDROLASE"/>
    <property type="match status" value="1"/>
</dbReference>
<comment type="caution">
    <text evidence="1">The sequence shown here is derived from an EMBL/GenBank/DDBJ whole genome shotgun (WGS) entry which is preliminary data.</text>
</comment>
<dbReference type="GO" id="GO:0005829">
    <property type="term" value="C:cytosol"/>
    <property type="evidence" value="ECO:0007669"/>
    <property type="project" value="TreeGrafter"/>
</dbReference>
<dbReference type="Proteomes" id="UP000392867">
    <property type="component" value="Unassembled WGS sequence"/>
</dbReference>
<dbReference type="GO" id="GO:0018738">
    <property type="term" value="F:S-formylglutathione hydrolase activity"/>
    <property type="evidence" value="ECO:0007669"/>
    <property type="project" value="InterPro"/>
</dbReference>